<evidence type="ECO:0000259" key="7">
    <source>
        <dbReference type="Pfam" id="PF00696"/>
    </source>
</evidence>
<comment type="pathway">
    <text evidence="6">Amino-acid biosynthesis.</text>
</comment>
<evidence type="ECO:0000313" key="8">
    <source>
        <dbReference type="EMBL" id="PJC30109.1"/>
    </source>
</evidence>
<evidence type="ECO:0000256" key="5">
    <source>
        <dbReference type="ARBA" id="ARBA00022840"/>
    </source>
</evidence>
<gene>
    <name evidence="8" type="primary">argB</name>
    <name evidence="8" type="ORF">CO051_07480</name>
</gene>
<dbReference type="Proteomes" id="UP000231383">
    <property type="component" value="Unassembled WGS sequence"/>
</dbReference>
<dbReference type="PRINTS" id="PR00474">
    <property type="entry name" value="GLU5KINASE"/>
</dbReference>
<name>A0A2M8EW78_9BACT</name>
<protein>
    <submittedName>
        <fullName evidence="8">Acetylglutamate kinase</fullName>
    </submittedName>
</protein>
<evidence type="ECO:0000256" key="2">
    <source>
        <dbReference type="ARBA" id="ARBA00022679"/>
    </source>
</evidence>
<dbReference type="GO" id="GO:0006526">
    <property type="term" value="P:L-arginine biosynthetic process"/>
    <property type="evidence" value="ECO:0007669"/>
    <property type="project" value="TreeGrafter"/>
</dbReference>
<accession>A0A2M8EW78</accession>
<dbReference type="NCBIfam" id="NF010659">
    <property type="entry name" value="PRK14058.1-1"/>
    <property type="match status" value="1"/>
</dbReference>
<evidence type="ECO:0000256" key="1">
    <source>
        <dbReference type="ARBA" id="ARBA00022605"/>
    </source>
</evidence>
<dbReference type="NCBIfam" id="TIGR00761">
    <property type="entry name" value="argB"/>
    <property type="match status" value="1"/>
</dbReference>
<dbReference type="EMBL" id="PFSC01000195">
    <property type="protein sequence ID" value="PJC30109.1"/>
    <property type="molecule type" value="Genomic_DNA"/>
</dbReference>
<dbReference type="SUPFAM" id="SSF53633">
    <property type="entry name" value="Carbamate kinase-like"/>
    <property type="match status" value="1"/>
</dbReference>
<keyword evidence="1" id="KW-0028">Amino-acid biosynthesis</keyword>
<evidence type="ECO:0000256" key="6">
    <source>
        <dbReference type="ARBA" id="ARBA00029440"/>
    </source>
</evidence>
<dbReference type="GO" id="GO:0005524">
    <property type="term" value="F:ATP binding"/>
    <property type="evidence" value="ECO:0007669"/>
    <property type="project" value="UniProtKB-KW"/>
</dbReference>
<dbReference type="GO" id="GO:0005737">
    <property type="term" value="C:cytoplasm"/>
    <property type="evidence" value="ECO:0007669"/>
    <property type="project" value="InterPro"/>
</dbReference>
<dbReference type="GO" id="GO:0003991">
    <property type="term" value="F:acetylglutamate kinase activity"/>
    <property type="evidence" value="ECO:0007669"/>
    <property type="project" value="TreeGrafter"/>
</dbReference>
<organism evidence="8 9">
    <name type="scientific">Candidatus Roizmanbacteria bacterium CG_4_9_14_0_2_um_filter_39_13</name>
    <dbReference type="NCBI Taxonomy" id="1974839"/>
    <lineage>
        <taxon>Bacteria</taxon>
        <taxon>Candidatus Roizmaniibacteriota</taxon>
    </lineage>
</organism>
<dbReference type="InterPro" id="IPR036393">
    <property type="entry name" value="AceGlu_kinase-like_sf"/>
</dbReference>
<keyword evidence="5" id="KW-0067">ATP-binding</keyword>
<proteinExistence type="predicted"/>
<dbReference type="Pfam" id="PF00696">
    <property type="entry name" value="AA_kinase"/>
    <property type="match status" value="1"/>
</dbReference>
<keyword evidence="3" id="KW-0547">Nucleotide-binding</keyword>
<keyword evidence="2" id="KW-0808">Transferase</keyword>
<feature type="domain" description="Aspartate/glutamate/uridylate kinase" evidence="7">
    <location>
        <begin position="2"/>
        <end position="246"/>
    </location>
</feature>
<dbReference type="InterPro" id="IPR004662">
    <property type="entry name" value="AcgluKinase_fam"/>
</dbReference>
<evidence type="ECO:0000256" key="3">
    <source>
        <dbReference type="ARBA" id="ARBA00022741"/>
    </source>
</evidence>
<sequence>MIIVKVGGGKTINWEYICSDITSLINHGEKLVIVHGASELRDEIAIKMGVPSQTVTSPSGISSVYTDQAALDIFLMSYAGVANKTIVAQMQSNGINALGLSGVDGRLWEAQAKPNMMVQEEGKKRLIRDNRTGRVEKVNVSLIHLLLENGYVPVISAPAISYDSQIVNTDNDWATAVMAGALCAKSVVYLFEAQGLMKDIHDSSSVIPTIDKNGLDSFMKFAQGRMKKKVMGAQKALELGVDSVYFGDGRIEHPISNALQGKGTVFS</sequence>
<keyword evidence="4 8" id="KW-0418">Kinase</keyword>
<dbReference type="InterPro" id="IPR001048">
    <property type="entry name" value="Asp/Glu/Uridylate_kinase"/>
</dbReference>
<reference evidence="9" key="1">
    <citation type="submission" date="2017-09" db="EMBL/GenBank/DDBJ databases">
        <title>Depth-based differentiation of microbial function through sediment-hosted aquifers and enrichment of novel symbionts in the deep terrestrial subsurface.</title>
        <authorList>
            <person name="Probst A.J."/>
            <person name="Ladd B."/>
            <person name="Jarett J.K."/>
            <person name="Geller-Mcgrath D.E."/>
            <person name="Sieber C.M.K."/>
            <person name="Emerson J.B."/>
            <person name="Anantharaman K."/>
            <person name="Thomas B.C."/>
            <person name="Malmstrom R."/>
            <person name="Stieglmeier M."/>
            <person name="Klingl A."/>
            <person name="Woyke T."/>
            <person name="Ryan C.M."/>
            <person name="Banfield J.F."/>
        </authorList>
    </citation>
    <scope>NUCLEOTIDE SEQUENCE [LARGE SCALE GENOMIC DNA]</scope>
</reference>
<evidence type="ECO:0000313" key="9">
    <source>
        <dbReference type="Proteomes" id="UP000231383"/>
    </source>
</evidence>
<dbReference type="Gene3D" id="3.40.1160.10">
    <property type="entry name" value="Acetylglutamate kinase-like"/>
    <property type="match status" value="1"/>
</dbReference>
<dbReference type="PIRSF" id="PIRSF000728">
    <property type="entry name" value="NAGK"/>
    <property type="match status" value="1"/>
</dbReference>
<dbReference type="PANTHER" id="PTHR23342:SF20">
    <property type="entry name" value="[LYSW]-AMINOADIPATE KINASE"/>
    <property type="match status" value="1"/>
</dbReference>
<dbReference type="PANTHER" id="PTHR23342">
    <property type="entry name" value="N-ACETYLGLUTAMATE SYNTHASE"/>
    <property type="match status" value="1"/>
</dbReference>
<dbReference type="InterPro" id="IPR001057">
    <property type="entry name" value="Glu/AcGlu_kinase"/>
</dbReference>
<dbReference type="AlphaFoldDB" id="A0A2M8EW78"/>
<evidence type="ECO:0000256" key="4">
    <source>
        <dbReference type="ARBA" id="ARBA00022777"/>
    </source>
</evidence>
<comment type="caution">
    <text evidence="8">The sequence shown here is derived from an EMBL/GenBank/DDBJ whole genome shotgun (WGS) entry which is preliminary data.</text>
</comment>